<dbReference type="RefSeq" id="WP_187718712.1">
    <property type="nucleotide sequence ID" value="NZ_JACTAH010000002.1"/>
</dbReference>
<gene>
    <name evidence="5" type="ORF">IFO67_13585</name>
</gene>
<dbReference type="NCBIfam" id="TIGR02481">
    <property type="entry name" value="hemeryth_dom"/>
    <property type="match status" value="1"/>
</dbReference>
<dbReference type="PANTHER" id="PTHR37164">
    <property type="entry name" value="BACTERIOHEMERYTHRIN"/>
    <property type="match status" value="1"/>
</dbReference>
<dbReference type="EMBL" id="JACYTO010000002">
    <property type="protein sequence ID" value="MBD8503921.1"/>
    <property type="molecule type" value="Genomic_DNA"/>
</dbReference>
<reference evidence="6" key="1">
    <citation type="submission" date="2023-07" db="EMBL/GenBank/DDBJ databases">
        <title>Thauera sp. CAU 1555 isolated from sand of Yaerae Beach.</title>
        <authorList>
            <person name="Kim W."/>
        </authorList>
    </citation>
    <scope>NUCLEOTIDE SEQUENCE [LARGE SCALE GENOMIC DNA]</scope>
    <source>
        <strain evidence="6">CAU 1555</strain>
    </source>
</reference>
<dbReference type="NCBIfam" id="NF033749">
    <property type="entry name" value="bact_hemeryth"/>
    <property type="match status" value="1"/>
</dbReference>
<dbReference type="Pfam" id="PF01814">
    <property type="entry name" value="Hemerythrin"/>
    <property type="match status" value="1"/>
</dbReference>
<evidence type="ECO:0000313" key="5">
    <source>
        <dbReference type="EMBL" id="MBD8503921.1"/>
    </source>
</evidence>
<protein>
    <submittedName>
        <fullName evidence="5">Hemerythrin family protein</fullName>
    </submittedName>
</protein>
<dbReference type="InterPro" id="IPR035938">
    <property type="entry name" value="Hemerythrin-like_sf"/>
</dbReference>
<feature type="domain" description="Hemerythrin-like" evidence="4">
    <location>
        <begin position="11"/>
        <end position="129"/>
    </location>
</feature>
<organism evidence="5 6">
    <name type="scientific">Thauera sedimentorum</name>
    <dbReference type="NCBI Taxonomy" id="2767595"/>
    <lineage>
        <taxon>Bacteria</taxon>
        <taxon>Pseudomonadati</taxon>
        <taxon>Pseudomonadota</taxon>
        <taxon>Betaproteobacteria</taxon>
        <taxon>Rhodocyclales</taxon>
        <taxon>Zoogloeaceae</taxon>
        <taxon>Thauera</taxon>
    </lineage>
</organism>
<dbReference type="Proteomes" id="UP000603602">
    <property type="component" value="Unassembled WGS sequence"/>
</dbReference>
<proteinExistence type="inferred from homology"/>
<dbReference type="Gene3D" id="1.20.120.50">
    <property type="entry name" value="Hemerythrin-like"/>
    <property type="match status" value="1"/>
</dbReference>
<keyword evidence="2" id="KW-0479">Metal-binding</keyword>
<comment type="similarity">
    <text evidence="1">Belongs to the hemerythrin family.</text>
</comment>
<evidence type="ECO:0000256" key="1">
    <source>
        <dbReference type="ARBA" id="ARBA00010587"/>
    </source>
</evidence>
<dbReference type="PANTHER" id="PTHR37164:SF1">
    <property type="entry name" value="BACTERIOHEMERYTHRIN"/>
    <property type="match status" value="1"/>
</dbReference>
<dbReference type="InterPro" id="IPR012827">
    <property type="entry name" value="Hemerythrin_metal-bd"/>
</dbReference>
<dbReference type="CDD" id="cd12107">
    <property type="entry name" value="Hemerythrin"/>
    <property type="match status" value="1"/>
</dbReference>
<sequence length="142" mass="15205">MPVAWTSELSTGIRTIDLQHEELVDMINAFQAAVSRGEAAATLDALLPRLAAYALFHFGTEEALLAELPAGHGHAQAHLREHAAFAARVEAFRTADAHARAATLGEFGDYLSTWIVQHIMKTDQELARLLAAGGGGRPPLSP</sequence>
<evidence type="ECO:0000313" key="6">
    <source>
        <dbReference type="Proteomes" id="UP000603602"/>
    </source>
</evidence>
<evidence type="ECO:0000256" key="3">
    <source>
        <dbReference type="ARBA" id="ARBA00023004"/>
    </source>
</evidence>
<name>A0ABR9BCK6_9RHOO</name>
<evidence type="ECO:0000256" key="2">
    <source>
        <dbReference type="ARBA" id="ARBA00022723"/>
    </source>
</evidence>
<evidence type="ECO:0000259" key="4">
    <source>
        <dbReference type="Pfam" id="PF01814"/>
    </source>
</evidence>
<dbReference type="InterPro" id="IPR012312">
    <property type="entry name" value="Hemerythrin-like"/>
</dbReference>
<keyword evidence="3" id="KW-0408">Iron</keyword>
<dbReference type="SUPFAM" id="SSF47188">
    <property type="entry name" value="Hemerythrin-like"/>
    <property type="match status" value="1"/>
</dbReference>
<keyword evidence="6" id="KW-1185">Reference proteome</keyword>
<comment type="caution">
    <text evidence="5">The sequence shown here is derived from an EMBL/GenBank/DDBJ whole genome shotgun (WGS) entry which is preliminary data.</text>
</comment>
<accession>A0ABR9BCK6</accession>
<dbReference type="InterPro" id="IPR050669">
    <property type="entry name" value="Hemerythrin"/>
</dbReference>